<dbReference type="Proteomes" id="UP000245974">
    <property type="component" value="Unassembled WGS sequence"/>
</dbReference>
<dbReference type="RefSeq" id="WP_121975912.1">
    <property type="nucleotide sequence ID" value="NZ_OOGT01000333.1"/>
</dbReference>
<evidence type="ECO:0000313" key="3">
    <source>
        <dbReference type="Proteomes" id="UP000245974"/>
    </source>
</evidence>
<dbReference type="InterPro" id="IPR007404">
    <property type="entry name" value="YdjM-like"/>
</dbReference>
<reference evidence="3" key="1">
    <citation type="submission" date="2018-03" db="EMBL/GenBank/DDBJ databases">
        <authorList>
            <person name="Blom J."/>
        </authorList>
    </citation>
    <scope>NUCLEOTIDE SEQUENCE [LARGE SCALE GENOMIC DNA]</scope>
    <source>
        <strain evidence="3">KPC-SM-21</strain>
    </source>
</reference>
<dbReference type="EMBL" id="OOGT01000333">
    <property type="protein sequence ID" value="SPL72531.1"/>
    <property type="molecule type" value="Genomic_DNA"/>
</dbReference>
<proteinExistence type="predicted"/>
<dbReference type="InParanoid" id="A0A2U3N4D5"/>
<keyword evidence="1" id="KW-0812">Transmembrane</keyword>
<name>A0A2U3N4D5_9GAMM</name>
<gene>
    <name evidence="2" type="ORF">KPC_3709</name>
</gene>
<evidence type="ECO:0008006" key="4">
    <source>
        <dbReference type="Google" id="ProtNLM"/>
    </source>
</evidence>
<feature type="transmembrane region" description="Helical" evidence="1">
    <location>
        <begin position="136"/>
        <end position="161"/>
    </location>
</feature>
<evidence type="ECO:0000313" key="2">
    <source>
        <dbReference type="EMBL" id="SPL72531.1"/>
    </source>
</evidence>
<feature type="transmembrane region" description="Helical" evidence="1">
    <location>
        <begin position="29"/>
        <end position="50"/>
    </location>
</feature>
<keyword evidence="3" id="KW-1185">Reference proteome</keyword>
<dbReference type="Pfam" id="PF04307">
    <property type="entry name" value="YdjM"/>
    <property type="match status" value="1"/>
</dbReference>
<keyword evidence="1" id="KW-1133">Transmembrane helix</keyword>
<protein>
    <recommendedName>
        <fullName evidence="4">Metal-dependent hydrolase</fullName>
    </recommendedName>
</protein>
<keyword evidence="1" id="KW-0472">Membrane</keyword>
<dbReference type="OrthoDB" id="199738at2"/>
<feature type="transmembrane region" description="Helical" evidence="1">
    <location>
        <begin position="89"/>
        <end position="116"/>
    </location>
</feature>
<feature type="transmembrane region" description="Helical" evidence="1">
    <location>
        <begin position="62"/>
        <end position="82"/>
    </location>
</feature>
<accession>A0A2U3N4D5</accession>
<organism evidence="2 3">
    <name type="scientific">Acinetobacter stercoris</name>
    <dbReference type="NCBI Taxonomy" id="2126983"/>
    <lineage>
        <taxon>Bacteria</taxon>
        <taxon>Pseudomonadati</taxon>
        <taxon>Pseudomonadota</taxon>
        <taxon>Gammaproteobacteria</taxon>
        <taxon>Moraxellales</taxon>
        <taxon>Moraxellaceae</taxon>
        <taxon>Acinetobacter</taxon>
    </lineage>
</organism>
<evidence type="ECO:0000256" key="1">
    <source>
        <dbReference type="SAM" id="Phobius"/>
    </source>
</evidence>
<dbReference type="AlphaFoldDB" id="A0A2U3N4D5"/>
<sequence>MLITHLPSGYILAKVLEKKFRHFQVSKKAFFATIMFGAVFPDLDLLYFYFFDSRSVHHHKYFLHWFSFWLVVLTISIIFFKIKRNKSKWAFLSILFCNAAIMHLILDGFVGDIWLFAPFIDKPFSLFNVPSQYDTWWLNFIFHWSFSVEILICLFALYLYFSKSN</sequence>